<dbReference type="Pfam" id="PF13416">
    <property type="entry name" value="SBP_bac_8"/>
    <property type="match status" value="1"/>
</dbReference>
<accession>A0A5C5XMR7</accession>
<evidence type="ECO:0000313" key="2">
    <source>
        <dbReference type="EMBL" id="TWT63771.1"/>
    </source>
</evidence>
<dbReference type="Proteomes" id="UP000316095">
    <property type="component" value="Unassembled WGS sequence"/>
</dbReference>
<dbReference type="OrthoDB" id="9812255at2"/>
<gene>
    <name evidence="2" type="ORF">Pan54_45290</name>
</gene>
<evidence type="ECO:0000313" key="3">
    <source>
        <dbReference type="Proteomes" id="UP000316095"/>
    </source>
</evidence>
<dbReference type="EMBL" id="SJPG01000001">
    <property type="protein sequence ID" value="TWT63771.1"/>
    <property type="molecule type" value="Genomic_DNA"/>
</dbReference>
<proteinExistence type="predicted"/>
<protein>
    <recommendedName>
        <fullName evidence="4">Bacterial extracellular solute-binding protein</fullName>
    </recommendedName>
</protein>
<evidence type="ECO:0000256" key="1">
    <source>
        <dbReference type="ARBA" id="ARBA00022729"/>
    </source>
</evidence>
<dbReference type="PANTHER" id="PTHR30222:SF17">
    <property type="entry name" value="SPERMIDINE_PUTRESCINE-BINDING PERIPLASMIC PROTEIN"/>
    <property type="match status" value="1"/>
</dbReference>
<dbReference type="SUPFAM" id="SSF53850">
    <property type="entry name" value="Periplasmic binding protein-like II"/>
    <property type="match status" value="1"/>
</dbReference>
<reference evidence="2 3" key="1">
    <citation type="submission" date="2019-02" db="EMBL/GenBank/DDBJ databases">
        <title>Deep-cultivation of Planctomycetes and their phenomic and genomic characterization uncovers novel biology.</title>
        <authorList>
            <person name="Wiegand S."/>
            <person name="Jogler M."/>
            <person name="Boedeker C."/>
            <person name="Pinto D."/>
            <person name="Vollmers J."/>
            <person name="Rivas-Marin E."/>
            <person name="Kohn T."/>
            <person name="Peeters S.H."/>
            <person name="Heuer A."/>
            <person name="Rast P."/>
            <person name="Oberbeckmann S."/>
            <person name="Bunk B."/>
            <person name="Jeske O."/>
            <person name="Meyerdierks A."/>
            <person name="Storesund J.E."/>
            <person name="Kallscheuer N."/>
            <person name="Luecker S."/>
            <person name="Lage O.M."/>
            <person name="Pohl T."/>
            <person name="Merkel B.J."/>
            <person name="Hornburger P."/>
            <person name="Mueller R.-W."/>
            <person name="Bruemmer F."/>
            <person name="Labrenz M."/>
            <person name="Spormann A.M."/>
            <person name="Op Den Camp H."/>
            <person name="Overmann J."/>
            <person name="Amann R."/>
            <person name="Jetten M.S.M."/>
            <person name="Mascher T."/>
            <person name="Medema M.H."/>
            <person name="Devos D.P."/>
            <person name="Kaster A.-K."/>
            <person name="Ovreas L."/>
            <person name="Rohde M."/>
            <person name="Galperin M.Y."/>
            <person name="Jogler C."/>
        </authorList>
    </citation>
    <scope>NUCLEOTIDE SEQUENCE [LARGE SCALE GENOMIC DNA]</scope>
    <source>
        <strain evidence="2 3">Pan54</strain>
    </source>
</reference>
<dbReference type="InterPro" id="IPR006059">
    <property type="entry name" value="SBP"/>
</dbReference>
<keyword evidence="1" id="KW-0732">Signal</keyword>
<dbReference type="RefSeq" id="WP_146505558.1">
    <property type="nucleotide sequence ID" value="NZ_SJPG01000001.1"/>
</dbReference>
<organism evidence="2 3">
    <name type="scientific">Rubinisphaera italica</name>
    <dbReference type="NCBI Taxonomy" id="2527969"/>
    <lineage>
        <taxon>Bacteria</taxon>
        <taxon>Pseudomonadati</taxon>
        <taxon>Planctomycetota</taxon>
        <taxon>Planctomycetia</taxon>
        <taxon>Planctomycetales</taxon>
        <taxon>Planctomycetaceae</taxon>
        <taxon>Rubinisphaera</taxon>
    </lineage>
</organism>
<comment type="caution">
    <text evidence="2">The sequence shown here is derived from an EMBL/GenBank/DDBJ whole genome shotgun (WGS) entry which is preliminary data.</text>
</comment>
<dbReference type="Gene3D" id="3.40.190.10">
    <property type="entry name" value="Periplasmic binding protein-like II"/>
    <property type="match status" value="2"/>
</dbReference>
<dbReference type="PANTHER" id="PTHR30222">
    <property type="entry name" value="SPERMIDINE/PUTRESCINE-BINDING PERIPLASMIC PROTEIN"/>
    <property type="match status" value="1"/>
</dbReference>
<dbReference type="AlphaFoldDB" id="A0A5C5XMR7"/>
<keyword evidence="3" id="KW-1185">Reference proteome</keyword>
<evidence type="ECO:0008006" key="4">
    <source>
        <dbReference type="Google" id="ProtNLM"/>
    </source>
</evidence>
<name>A0A5C5XMR7_9PLAN</name>
<sequence length="432" mass="48543">MNCPSKKQNQPSGISSRRVFLGKLASAVATSSWLVSPPAVHAREKTTIRVLGTDVTLQEEIRRKAEQDLGIKILFEPRGSAQVLQKASTRPESFDVYEQWSNSINVLWGANAIQPISIERIPLWSQINPLSKTGRLQEDMPIGAGDAPHKILYVQQDRSLAANPTAQISFLPYVHNVDSFGYNTKFIPQGTAYESESWGWLLSPEHSGRVGLVNEPTIGIFDAALAAQSLGLIQFQDIGNMTRNEIDELFEILIRLKRNGHFNGIWSSVPQSVRFMKTGRVVIESMFSPAVSTLNGSGIPVTYAAPKEGYRGWHGVLCISSQTKGYELDAAYDYINWWLQGWAGAYMARQGYYISVPDFARDYLSEPEWDYWYEGKVSKFNLPGIDGQIAVPANTQRNGGSYEERFSRVAVWNTVMDVYEYSLVRWYEFLTA</sequence>